<organism evidence="3 4">
    <name type="scientific">Prolixibacter denitrificans</name>
    <dbReference type="NCBI Taxonomy" id="1541063"/>
    <lineage>
        <taxon>Bacteria</taxon>
        <taxon>Pseudomonadati</taxon>
        <taxon>Bacteroidota</taxon>
        <taxon>Bacteroidia</taxon>
        <taxon>Marinilabiliales</taxon>
        <taxon>Prolixibacteraceae</taxon>
        <taxon>Prolixibacter</taxon>
    </lineage>
</organism>
<sequence>MKELIPGKNDSRFLRTWKLLAIVAMVYLTTISIFWYMKKFDFVVLVFVLFSVVHFMVRTEES</sequence>
<evidence type="ECO:0000313" key="3">
    <source>
        <dbReference type="EMBL" id="PSK85566.1"/>
    </source>
</evidence>
<dbReference type="Proteomes" id="UP000240621">
    <property type="component" value="Unassembled WGS sequence"/>
</dbReference>
<proteinExistence type="predicted"/>
<dbReference type="Proteomes" id="UP000396862">
    <property type="component" value="Unassembled WGS sequence"/>
</dbReference>
<keyword evidence="5" id="KW-1185">Reference proteome</keyword>
<name>A0A2P8CKR3_9BACT</name>
<comment type="caution">
    <text evidence="3">The sequence shown here is derived from an EMBL/GenBank/DDBJ whole genome shotgun (WGS) entry which is preliminary data.</text>
</comment>
<keyword evidence="1" id="KW-0812">Transmembrane</keyword>
<feature type="transmembrane region" description="Helical" evidence="1">
    <location>
        <begin position="16"/>
        <end position="36"/>
    </location>
</feature>
<dbReference type="AlphaFoldDB" id="A0A2P8CKR3"/>
<evidence type="ECO:0000313" key="4">
    <source>
        <dbReference type="Proteomes" id="UP000240621"/>
    </source>
</evidence>
<dbReference type="RefSeq" id="WP_106540596.1">
    <property type="nucleotide sequence ID" value="NZ_BLAU01000001.1"/>
</dbReference>
<evidence type="ECO:0000313" key="5">
    <source>
        <dbReference type="Proteomes" id="UP000396862"/>
    </source>
</evidence>
<keyword evidence="1" id="KW-0472">Membrane</keyword>
<dbReference type="OrthoDB" id="9937005at2"/>
<dbReference type="EMBL" id="BLAU01000001">
    <property type="protein sequence ID" value="GET20187.1"/>
    <property type="molecule type" value="Genomic_DNA"/>
</dbReference>
<evidence type="ECO:0000313" key="2">
    <source>
        <dbReference type="EMBL" id="GET20187.1"/>
    </source>
</evidence>
<protein>
    <submittedName>
        <fullName evidence="3">Uncharacterized protein</fullName>
    </submittedName>
</protein>
<dbReference type="EMBL" id="PYGC01000001">
    <property type="protein sequence ID" value="PSK85566.1"/>
    <property type="molecule type" value="Genomic_DNA"/>
</dbReference>
<reference evidence="3 4" key="1">
    <citation type="submission" date="2018-03" db="EMBL/GenBank/DDBJ databases">
        <title>Genomic Encyclopedia of Archaeal and Bacterial Type Strains, Phase II (KMG-II): from individual species to whole genera.</title>
        <authorList>
            <person name="Goeker M."/>
        </authorList>
    </citation>
    <scope>NUCLEOTIDE SEQUENCE [LARGE SCALE GENOMIC DNA]</scope>
    <source>
        <strain evidence="3 4">DSM 27267</strain>
    </source>
</reference>
<gene>
    <name evidence="3" type="ORF">CLV93_101530</name>
    <name evidence="2" type="ORF">JCM18694_04330</name>
</gene>
<keyword evidence="1" id="KW-1133">Transmembrane helix</keyword>
<accession>A0A2P8CKR3</accession>
<evidence type="ECO:0000256" key="1">
    <source>
        <dbReference type="SAM" id="Phobius"/>
    </source>
</evidence>
<feature type="transmembrane region" description="Helical" evidence="1">
    <location>
        <begin position="42"/>
        <end position="59"/>
    </location>
</feature>
<reference evidence="2 5" key="2">
    <citation type="submission" date="2019-10" db="EMBL/GenBank/DDBJ databases">
        <title>Prolixibacter strains distinguished by the presence of nitrate reductase genes were adept at nitrate-dependent anaerobic corrosion of metallic iron and carbon steel.</title>
        <authorList>
            <person name="Iino T."/>
            <person name="Shono N."/>
            <person name="Ito K."/>
            <person name="Nakamura R."/>
            <person name="Sueoka K."/>
            <person name="Harayama S."/>
            <person name="Ohkuma M."/>
        </authorList>
    </citation>
    <scope>NUCLEOTIDE SEQUENCE [LARGE SCALE GENOMIC DNA]</scope>
    <source>
        <strain evidence="2 5">MIC1-1</strain>
    </source>
</reference>